<dbReference type="HOGENOM" id="CLU_098197_2_1_10"/>
<evidence type="ECO:0000256" key="4">
    <source>
        <dbReference type="ARBA" id="ARBA00022490"/>
    </source>
</evidence>
<dbReference type="Gene3D" id="3.10.50.40">
    <property type="match status" value="1"/>
</dbReference>
<comment type="subcellular location">
    <subcellularLocation>
        <location evidence="2">Cytoplasm</location>
    </subcellularLocation>
</comment>
<sequence>MTSGNQPYLWGLYKSRKHMAQAQAGDTVQVHYTGTLTDGTLFDSSQGRSPLEFTLGSGQVIKGFDDGITGMAVGDHKTIHIPVEEAYGPAHEEMVFTLDRSDIPDEIPLEVGMTLNMHEDGNPQPVPVIVRALSDDSVVLDANHPLAGQDLTFEIELVGIK</sequence>
<dbReference type="PROSITE" id="PS50059">
    <property type="entry name" value="FKBP_PPIASE"/>
    <property type="match status" value="1"/>
</dbReference>
<dbReference type="PANTHER" id="PTHR47861">
    <property type="entry name" value="FKBP-TYPE PEPTIDYL-PROLYL CIS-TRANS ISOMERASE SLYD"/>
    <property type="match status" value="1"/>
</dbReference>
<dbReference type="GO" id="GO:0005737">
    <property type="term" value="C:cytoplasm"/>
    <property type="evidence" value="ECO:0007669"/>
    <property type="project" value="UniProtKB-SubCell"/>
</dbReference>
<reference evidence="12 13" key="1">
    <citation type="journal article" date="2012" name="J. Bacteriol.">
        <title>Genome Sequence of Fibrella aestuarina BUZ 2T, a Filamentous Marine Bacterium.</title>
        <authorList>
            <person name="Filippini M."/>
            <person name="Qi W."/>
            <person name="Blom J."/>
            <person name="Goesmann A."/>
            <person name="Smits T.H."/>
            <person name="Bagheri H.C."/>
        </authorList>
    </citation>
    <scope>NUCLEOTIDE SEQUENCE [LARGE SCALE GENOMIC DNA]</scope>
    <source>
        <strain evidence="13">BUZ 2T</strain>
    </source>
</reference>
<evidence type="ECO:0000256" key="2">
    <source>
        <dbReference type="ARBA" id="ARBA00004496"/>
    </source>
</evidence>
<dbReference type="PATRIC" id="fig|1166018.3.peg.1224"/>
<comment type="similarity">
    <text evidence="3 10">Belongs to the FKBP-type PPIase family.</text>
</comment>
<keyword evidence="5 9" id="KW-0697">Rotamase</keyword>
<dbReference type="InterPro" id="IPR046357">
    <property type="entry name" value="PPIase_dom_sf"/>
</dbReference>
<name>I0KDR4_9BACT</name>
<dbReference type="Pfam" id="PF00254">
    <property type="entry name" value="FKBP_C"/>
    <property type="match status" value="1"/>
</dbReference>
<dbReference type="EMBL" id="HE796683">
    <property type="protein sequence ID" value="CCH02267.1"/>
    <property type="molecule type" value="Genomic_DNA"/>
</dbReference>
<evidence type="ECO:0000256" key="3">
    <source>
        <dbReference type="ARBA" id="ARBA00006577"/>
    </source>
</evidence>
<dbReference type="STRING" id="1166018.FAES_4267"/>
<evidence type="ECO:0000256" key="8">
    <source>
        <dbReference type="ARBA" id="ARBA00037071"/>
    </source>
</evidence>
<dbReference type="KEGG" id="fae:FAES_4267"/>
<dbReference type="InterPro" id="IPR001179">
    <property type="entry name" value="PPIase_FKBP_dom"/>
</dbReference>
<dbReference type="SUPFAM" id="SSF54534">
    <property type="entry name" value="FKBP-like"/>
    <property type="match status" value="1"/>
</dbReference>
<gene>
    <name evidence="12" type="ORF">FAES_4267</name>
</gene>
<keyword evidence="4" id="KW-0963">Cytoplasm</keyword>
<dbReference type="EC" id="5.2.1.8" evidence="10"/>
<evidence type="ECO:0000313" key="12">
    <source>
        <dbReference type="EMBL" id="CCH02267.1"/>
    </source>
</evidence>
<dbReference type="eggNOG" id="COG1047">
    <property type="taxonomic scope" value="Bacteria"/>
</dbReference>
<accession>I0KDR4</accession>
<evidence type="ECO:0000256" key="6">
    <source>
        <dbReference type="ARBA" id="ARBA00023186"/>
    </source>
</evidence>
<dbReference type="AlphaFoldDB" id="I0KDR4"/>
<dbReference type="PANTHER" id="PTHR47861:SF3">
    <property type="entry name" value="FKBP-TYPE PEPTIDYL-PROLYL CIS-TRANS ISOMERASE SLYD"/>
    <property type="match status" value="1"/>
</dbReference>
<dbReference type="GO" id="GO:0042026">
    <property type="term" value="P:protein refolding"/>
    <property type="evidence" value="ECO:0007669"/>
    <property type="project" value="UniProtKB-ARBA"/>
</dbReference>
<evidence type="ECO:0000313" key="13">
    <source>
        <dbReference type="Proteomes" id="UP000011058"/>
    </source>
</evidence>
<dbReference type="Proteomes" id="UP000011058">
    <property type="component" value="Chromosome"/>
</dbReference>
<evidence type="ECO:0000256" key="10">
    <source>
        <dbReference type="RuleBase" id="RU003915"/>
    </source>
</evidence>
<dbReference type="GO" id="GO:0003755">
    <property type="term" value="F:peptidyl-prolyl cis-trans isomerase activity"/>
    <property type="evidence" value="ECO:0007669"/>
    <property type="project" value="UniProtKB-UniRule"/>
</dbReference>
<evidence type="ECO:0000256" key="9">
    <source>
        <dbReference type="PROSITE-ProRule" id="PRU00277"/>
    </source>
</evidence>
<evidence type="ECO:0000259" key="11">
    <source>
        <dbReference type="PROSITE" id="PS50059"/>
    </source>
</evidence>
<keyword evidence="6" id="KW-0143">Chaperone</keyword>
<proteinExistence type="inferred from homology"/>
<evidence type="ECO:0000256" key="5">
    <source>
        <dbReference type="ARBA" id="ARBA00023110"/>
    </source>
</evidence>
<organism evidence="12 13">
    <name type="scientific">Fibrella aestuarina BUZ 2</name>
    <dbReference type="NCBI Taxonomy" id="1166018"/>
    <lineage>
        <taxon>Bacteria</taxon>
        <taxon>Pseudomonadati</taxon>
        <taxon>Bacteroidota</taxon>
        <taxon>Cytophagia</taxon>
        <taxon>Cytophagales</taxon>
        <taxon>Spirosomataceae</taxon>
        <taxon>Fibrella</taxon>
    </lineage>
</organism>
<feature type="domain" description="PPIase FKBP-type" evidence="11">
    <location>
        <begin position="25"/>
        <end position="119"/>
    </location>
</feature>
<protein>
    <recommendedName>
        <fullName evidence="10">Peptidyl-prolyl cis-trans isomerase</fullName>
        <ecNumber evidence="10">5.2.1.8</ecNumber>
    </recommendedName>
</protein>
<keyword evidence="7 9" id="KW-0413">Isomerase</keyword>
<evidence type="ECO:0000256" key="1">
    <source>
        <dbReference type="ARBA" id="ARBA00000971"/>
    </source>
</evidence>
<comment type="function">
    <text evidence="8">Also involved in hydrogenase metallocenter assembly, probably by participating in the nickel insertion step. This function in hydrogenase biosynthesis requires chaperone activity and the presence of the metal-binding domain, but not PPIase activity.</text>
</comment>
<keyword evidence="13" id="KW-1185">Reference proteome</keyword>
<evidence type="ECO:0000256" key="7">
    <source>
        <dbReference type="ARBA" id="ARBA00023235"/>
    </source>
</evidence>
<comment type="catalytic activity">
    <reaction evidence="1 9 10">
        <text>[protein]-peptidylproline (omega=180) = [protein]-peptidylproline (omega=0)</text>
        <dbReference type="Rhea" id="RHEA:16237"/>
        <dbReference type="Rhea" id="RHEA-COMP:10747"/>
        <dbReference type="Rhea" id="RHEA-COMP:10748"/>
        <dbReference type="ChEBI" id="CHEBI:83833"/>
        <dbReference type="ChEBI" id="CHEBI:83834"/>
        <dbReference type="EC" id="5.2.1.8"/>
    </reaction>
</comment>